<sequence length="194" mass="20578">MSLVIQQKGLTLIEVLVTLTITIIGLLGLSTLQTQANRSTLDSGNRSQAVWIIEDLTNRIRANDDALASYDTGGVFQCGTMPTTSCSDYNNGTARVAAAATCTPAEQANWDLWEVACGLPANVASSDFTKGSATDFIANPMLSVEVDVAERRATVVLSWDVRTSGIDADGNQIYNTIAGGVSNARNQISTVIYP</sequence>
<comment type="caution">
    <text evidence="3">The sequence shown here is derived from an EMBL/GenBank/DDBJ whole genome shotgun (WGS) entry which is preliminary data.</text>
</comment>
<name>A0ABS7ZNA4_9GAMM</name>
<reference evidence="3 4" key="1">
    <citation type="submission" date="2020-12" db="EMBL/GenBank/DDBJ databases">
        <title>Novel Thalassolituus-related marine hydrocarbonoclastic bacteria mediated algae-derived hydrocarbons mineralization in twilight zone of the northern South China Sea.</title>
        <authorList>
            <person name="Dong C."/>
        </authorList>
    </citation>
    <scope>NUCLEOTIDE SEQUENCE [LARGE SCALE GENOMIC DNA]</scope>
    <source>
        <strain evidence="3 4">IMCC1826</strain>
    </source>
</reference>
<protein>
    <submittedName>
        <fullName evidence="3">Type IV pilus modification protein PilV</fullName>
    </submittedName>
</protein>
<keyword evidence="1" id="KW-1133">Transmembrane helix</keyword>
<dbReference type="NCBIfam" id="TIGR02523">
    <property type="entry name" value="type_IV_pilV"/>
    <property type="match status" value="1"/>
</dbReference>
<dbReference type="InterPro" id="IPR054402">
    <property type="entry name" value="Tt1218-like_dom"/>
</dbReference>
<dbReference type="InterPro" id="IPR013362">
    <property type="entry name" value="Pilus_4_PilV"/>
</dbReference>
<keyword evidence="4" id="KW-1185">Reference proteome</keyword>
<proteinExistence type="predicted"/>
<organism evidence="3 4">
    <name type="scientific">Thalassolituus marinus</name>
    <dbReference type="NCBI Taxonomy" id="671053"/>
    <lineage>
        <taxon>Bacteria</taxon>
        <taxon>Pseudomonadati</taxon>
        <taxon>Pseudomonadota</taxon>
        <taxon>Gammaproteobacteria</taxon>
        <taxon>Oceanospirillales</taxon>
        <taxon>Oceanospirillaceae</taxon>
        <taxon>Thalassolituus</taxon>
    </lineage>
</organism>
<gene>
    <name evidence="3" type="primary">pilV</name>
    <name evidence="3" type="ORF">I9W95_06175</name>
</gene>
<dbReference type="EMBL" id="JAEDAH010000029">
    <property type="protein sequence ID" value="MCA6063192.1"/>
    <property type="molecule type" value="Genomic_DNA"/>
</dbReference>
<evidence type="ECO:0000313" key="3">
    <source>
        <dbReference type="EMBL" id="MCA6063192.1"/>
    </source>
</evidence>
<dbReference type="Pfam" id="PF07963">
    <property type="entry name" value="N_methyl"/>
    <property type="match status" value="1"/>
</dbReference>
<dbReference type="PROSITE" id="PS00409">
    <property type="entry name" value="PROKAR_NTER_METHYL"/>
    <property type="match status" value="1"/>
</dbReference>
<evidence type="ECO:0000256" key="1">
    <source>
        <dbReference type="SAM" id="Phobius"/>
    </source>
</evidence>
<dbReference type="Pfam" id="PF22150">
    <property type="entry name" value="Tt1218-like"/>
    <property type="match status" value="1"/>
</dbReference>
<feature type="transmembrane region" description="Helical" evidence="1">
    <location>
        <begin position="12"/>
        <end position="32"/>
    </location>
</feature>
<feature type="domain" description="Type IV pilin Tt1218-like" evidence="2">
    <location>
        <begin position="32"/>
        <end position="113"/>
    </location>
</feature>
<dbReference type="Proteomes" id="UP000714380">
    <property type="component" value="Unassembled WGS sequence"/>
</dbReference>
<evidence type="ECO:0000313" key="4">
    <source>
        <dbReference type="Proteomes" id="UP000714380"/>
    </source>
</evidence>
<keyword evidence="1" id="KW-0472">Membrane</keyword>
<accession>A0ABS7ZNA4</accession>
<dbReference type="InterPro" id="IPR012902">
    <property type="entry name" value="N_methyl_site"/>
</dbReference>
<evidence type="ECO:0000259" key="2">
    <source>
        <dbReference type="Pfam" id="PF22150"/>
    </source>
</evidence>
<keyword evidence="1" id="KW-0812">Transmembrane</keyword>
<dbReference type="RefSeq" id="WP_225672949.1">
    <property type="nucleotide sequence ID" value="NZ_JAEDAH010000029.1"/>
</dbReference>